<name>A0A4T0FG15_9BASI</name>
<reference evidence="4 5" key="1">
    <citation type="submission" date="2019-03" db="EMBL/GenBank/DDBJ databases">
        <title>Sequencing 23 genomes of Wallemia ichthyophaga.</title>
        <authorList>
            <person name="Gostincar C."/>
        </authorList>
    </citation>
    <scope>NUCLEOTIDE SEQUENCE [LARGE SCALE GENOMIC DNA]</scope>
    <source>
        <strain evidence="4 5">EXF-5753</strain>
    </source>
</reference>
<comment type="subcellular location">
    <subcellularLocation>
        <location evidence="1">Endoplasmic reticulum membrane</location>
        <topology evidence="1">Multi-pass membrane protein</topology>
    </subcellularLocation>
</comment>
<dbReference type="GO" id="GO:0098826">
    <property type="term" value="C:endoplasmic reticulum tubular network membrane"/>
    <property type="evidence" value="ECO:0007669"/>
    <property type="project" value="UniProtKB-UniRule"/>
</dbReference>
<keyword evidence="1" id="KW-0862">Zinc</keyword>
<dbReference type="GO" id="GO:1903373">
    <property type="term" value="P:positive regulation of endoplasmic reticulum tubular network organization"/>
    <property type="evidence" value="ECO:0007669"/>
    <property type="project" value="UniProtKB-UniRule"/>
</dbReference>
<proteinExistence type="inferred from homology"/>
<gene>
    <name evidence="4" type="ORF">E3P99_03491</name>
</gene>
<sequence>MLSSLFRRRNKNSDFESTLNGLSSEMIEHQAKLADIRTRERRATLWITTTLFLLWGVYVAFWYLGLVDWLVGGGEGGLYKLVAWVGVVVGPLMMLFARRIAQSWYTRIGSREETRLRHLHTSLVKTLEEVKLKAPYNEARSLLERYGPSVGMTPHDVTPMTPQSTPMKARHATTPAAVTTPSQAAKQLPQTPLPQTPSQIAHMNKMQPQIPAPAPHSPHTPQSPQTPVKETAATPAQHQQHHQHPNPIPSPSPIRQRTWYDRVADAILGDDPTSTSGDISQRYALICEKCAKHNGLVPREQYIDLQWECRFCQQMNLSPRRKALARQLQGGGTSGASTRKPSPLSQQSAQSSRLGEESVRVDQGGEEEKGEKGDKTASTTQPLPVPDKS</sequence>
<dbReference type="Proteomes" id="UP000310189">
    <property type="component" value="Unassembled WGS sequence"/>
</dbReference>
<feature type="compositionally biased region" description="Polar residues" evidence="2">
    <location>
        <begin position="335"/>
        <end position="344"/>
    </location>
</feature>
<keyword evidence="1" id="KW-1133">Transmembrane helix</keyword>
<evidence type="ECO:0000313" key="5">
    <source>
        <dbReference type="Proteomes" id="UP000310189"/>
    </source>
</evidence>
<evidence type="ECO:0000256" key="1">
    <source>
        <dbReference type="RuleBase" id="RU367073"/>
    </source>
</evidence>
<dbReference type="PANTHER" id="PTHR22166:SF12">
    <property type="entry name" value="ENDOPLASMIC RETICULUM JUNCTION FORMATION PROTEIN LUNAPARK"/>
    <property type="match status" value="1"/>
</dbReference>
<feature type="transmembrane region" description="Helical" evidence="1">
    <location>
        <begin position="77"/>
        <end position="97"/>
    </location>
</feature>
<feature type="region of interest" description="Disordered" evidence="2">
    <location>
        <begin position="148"/>
        <end position="255"/>
    </location>
</feature>
<evidence type="ECO:0000313" key="4">
    <source>
        <dbReference type="EMBL" id="TIA86959.1"/>
    </source>
</evidence>
<comment type="function">
    <text evidence="1">Plays a role in determining ER morphology.</text>
</comment>
<feature type="compositionally biased region" description="Basic and acidic residues" evidence="2">
    <location>
        <begin position="366"/>
        <end position="375"/>
    </location>
</feature>
<evidence type="ECO:0000256" key="2">
    <source>
        <dbReference type="SAM" id="MobiDB-lite"/>
    </source>
</evidence>
<dbReference type="GO" id="GO:0071788">
    <property type="term" value="P:endoplasmic reticulum tubular network maintenance"/>
    <property type="evidence" value="ECO:0007669"/>
    <property type="project" value="UniProtKB-UniRule"/>
</dbReference>
<feature type="compositionally biased region" description="Polar residues" evidence="2">
    <location>
        <begin position="219"/>
        <end position="228"/>
    </location>
</feature>
<feature type="region of interest" description="Disordered" evidence="2">
    <location>
        <begin position="323"/>
        <end position="389"/>
    </location>
</feature>
<comment type="similarity">
    <text evidence="1">Belongs to the lunapark family.</text>
</comment>
<keyword evidence="1" id="KW-0472">Membrane</keyword>
<keyword evidence="1" id="KW-0863">Zinc-finger</keyword>
<comment type="domain">
    <text evidence="1">The C4-type zinc finger motif is necessary both for its ER three-way tubular junction localization and formation.</text>
</comment>
<keyword evidence="1" id="KW-0256">Endoplasmic reticulum</keyword>
<organism evidence="4 5">
    <name type="scientific">Wallemia hederae</name>
    <dbReference type="NCBI Taxonomy" id="1540922"/>
    <lineage>
        <taxon>Eukaryota</taxon>
        <taxon>Fungi</taxon>
        <taxon>Dikarya</taxon>
        <taxon>Basidiomycota</taxon>
        <taxon>Wallemiomycotina</taxon>
        <taxon>Wallemiomycetes</taxon>
        <taxon>Wallemiales</taxon>
        <taxon>Wallemiaceae</taxon>
        <taxon>Wallemia</taxon>
    </lineage>
</organism>
<dbReference type="OrthoDB" id="1725934at2759"/>
<accession>A0A4T0FG15</accession>
<feature type="domain" description="Lunapark zinc ribbon" evidence="3">
    <location>
        <begin position="259"/>
        <end position="316"/>
    </location>
</feature>
<feature type="compositionally biased region" description="Polar residues" evidence="2">
    <location>
        <begin position="176"/>
        <end position="185"/>
    </location>
</feature>
<dbReference type="GO" id="GO:0008270">
    <property type="term" value="F:zinc ion binding"/>
    <property type="evidence" value="ECO:0007669"/>
    <property type="project" value="UniProtKB-KW"/>
</dbReference>
<keyword evidence="1" id="KW-0812">Transmembrane</keyword>
<dbReference type="InterPro" id="IPR040115">
    <property type="entry name" value="Lnp"/>
</dbReference>
<keyword evidence="1" id="KW-0479">Metal-binding</keyword>
<dbReference type="EMBL" id="SPNW01000070">
    <property type="protein sequence ID" value="TIA86959.1"/>
    <property type="molecule type" value="Genomic_DNA"/>
</dbReference>
<dbReference type="AlphaFoldDB" id="A0A4T0FG15"/>
<protein>
    <recommendedName>
        <fullName evidence="1">Endoplasmic reticulum junction formation protein lunapark</fullName>
    </recommendedName>
</protein>
<dbReference type="PANTHER" id="PTHR22166">
    <property type="entry name" value="ENDOPLASMIC RETICULUM JUNCTION FORMATION PROTEIN LUNAPARK"/>
    <property type="match status" value="1"/>
</dbReference>
<dbReference type="InterPro" id="IPR019273">
    <property type="entry name" value="Lunapark_Znf"/>
</dbReference>
<evidence type="ECO:0000259" key="3">
    <source>
        <dbReference type="Pfam" id="PF10058"/>
    </source>
</evidence>
<feature type="transmembrane region" description="Helical" evidence="1">
    <location>
        <begin position="43"/>
        <end position="65"/>
    </location>
</feature>
<comment type="caution">
    <text evidence="4">The sequence shown here is derived from an EMBL/GenBank/DDBJ whole genome shotgun (WGS) entry which is preliminary data.</text>
</comment>
<keyword evidence="5" id="KW-1185">Reference proteome</keyword>
<dbReference type="Pfam" id="PF10058">
    <property type="entry name" value="Zn_ribbon_10"/>
    <property type="match status" value="1"/>
</dbReference>